<evidence type="ECO:0000256" key="2">
    <source>
        <dbReference type="ARBA" id="ARBA00022692"/>
    </source>
</evidence>
<dbReference type="GeneID" id="2875949"/>
<keyword evidence="3 7" id="KW-1133">Transmembrane helix</keyword>
<dbReference type="PANTHER" id="PTHR33048">
    <property type="entry name" value="PTH11-LIKE INTEGRAL MEMBRANE PROTEIN (AFU_ORTHOLOGUE AFUA_5G11245)"/>
    <property type="match status" value="1"/>
</dbReference>
<keyword evidence="10" id="KW-1185">Reference proteome</keyword>
<dbReference type="eggNOG" id="ENOG502SHAY">
    <property type="taxonomic scope" value="Eukaryota"/>
</dbReference>
<dbReference type="Proteomes" id="UP000000560">
    <property type="component" value="Chromosome VIII"/>
</dbReference>
<evidence type="ECO:0000259" key="8">
    <source>
        <dbReference type="Pfam" id="PF20684"/>
    </source>
</evidence>
<accession>C8VQ38</accession>
<reference evidence="10" key="1">
    <citation type="journal article" date="2005" name="Nature">
        <title>Sequencing of Aspergillus nidulans and comparative analysis with A. fumigatus and A. oryzae.</title>
        <authorList>
            <person name="Galagan J.E."/>
            <person name="Calvo S.E."/>
            <person name="Cuomo C."/>
            <person name="Ma L.J."/>
            <person name="Wortman J.R."/>
            <person name="Batzoglou S."/>
            <person name="Lee S.I."/>
            <person name="Basturkmen M."/>
            <person name="Spevak C.C."/>
            <person name="Clutterbuck J."/>
            <person name="Kapitonov V."/>
            <person name="Jurka J."/>
            <person name="Scazzocchio C."/>
            <person name="Farman M."/>
            <person name="Butler J."/>
            <person name="Purcell S."/>
            <person name="Harris S."/>
            <person name="Braus G.H."/>
            <person name="Draht O."/>
            <person name="Busch S."/>
            <person name="D'Enfert C."/>
            <person name="Bouchier C."/>
            <person name="Goldman G.H."/>
            <person name="Bell-Pedersen D."/>
            <person name="Griffiths-Jones S."/>
            <person name="Doonan J.H."/>
            <person name="Yu J."/>
            <person name="Vienken K."/>
            <person name="Pain A."/>
            <person name="Freitag M."/>
            <person name="Selker E.U."/>
            <person name="Archer D.B."/>
            <person name="Penalva M.A."/>
            <person name="Oakley B.R."/>
            <person name="Momany M."/>
            <person name="Tanaka T."/>
            <person name="Kumagai T."/>
            <person name="Asai K."/>
            <person name="Machida M."/>
            <person name="Nierman W.C."/>
            <person name="Denning D.W."/>
            <person name="Caddick M."/>
            <person name="Hynes M."/>
            <person name="Paoletti M."/>
            <person name="Fischer R."/>
            <person name="Miller B."/>
            <person name="Dyer P."/>
            <person name="Sachs M.S."/>
            <person name="Osmani S.A."/>
            <person name="Birren B.W."/>
        </authorList>
    </citation>
    <scope>NUCLEOTIDE SEQUENCE [LARGE SCALE GENOMIC DNA]</scope>
    <source>
        <strain evidence="10">FGSC A4 / ATCC 38163 / CBS 112.46 / NRRL 194 / M139</strain>
    </source>
</reference>
<dbReference type="InParanoid" id="Q5BH09"/>
<feature type="transmembrane region" description="Helical" evidence="7">
    <location>
        <begin position="125"/>
        <end position="146"/>
    </location>
</feature>
<dbReference type="AlphaFoldDB" id="Q5BH09"/>
<dbReference type="InterPro" id="IPR052337">
    <property type="entry name" value="SAT4-like"/>
</dbReference>
<dbReference type="EMBL" id="BN001308">
    <property type="protein sequence ID" value="CBF90047.1"/>
    <property type="molecule type" value="Genomic_DNA"/>
</dbReference>
<protein>
    <recommendedName>
        <fullName evidence="8">Rhodopsin domain-containing protein</fullName>
    </recommendedName>
</protein>
<name>Q5BH09_EMENI</name>
<feature type="transmembrane region" description="Helical" evidence="7">
    <location>
        <begin position="12"/>
        <end position="32"/>
    </location>
</feature>
<feature type="domain" description="Rhodopsin" evidence="8">
    <location>
        <begin position="28"/>
        <end position="292"/>
    </location>
</feature>
<dbReference type="PANTHER" id="PTHR33048:SF31">
    <property type="entry name" value="INTEGRAL MEMBRANE PROTEIN"/>
    <property type="match status" value="1"/>
</dbReference>
<dbReference type="OrthoDB" id="5022096at2759"/>
<feature type="transmembrane region" description="Helical" evidence="7">
    <location>
        <begin position="228"/>
        <end position="248"/>
    </location>
</feature>
<dbReference type="HOGENOM" id="CLU_028200_3_4_1"/>
<evidence type="ECO:0000256" key="7">
    <source>
        <dbReference type="SAM" id="Phobius"/>
    </source>
</evidence>
<dbReference type="InterPro" id="IPR049326">
    <property type="entry name" value="Rhodopsin_dom_fungi"/>
</dbReference>
<organism evidence="9 10">
    <name type="scientific">Emericella nidulans (strain FGSC A4 / ATCC 38163 / CBS 112.46 / NRRL 194 / M139)</name>
    <name type="common">Aspergillus nidulans</name>
    <dbReference type="NCBI Taxonomy" id="227321"/>
    <lineage>
        <taxon>Eukaryota</taxon>
        <taxon>Fungi</taxon>
        <taxon>Dikarya</taxon>
        <taxon>Ascomycota</taxon>
        <taxon>Pezizomycotina</taxon>
        <taxon>Eurotiomycetes</taxon>
        <taxon>Eurotiomycetidae</taxon>
        <taxon>Eurotiales</taxon>
        <taxon>Aspergillaceae</taxon>
        <taxon>Aspergillus</taxon>
        <taxon>Aspergillus subgen. Nidulantes</taxon>
    </lineage>
</organism>
<evidence type="ECO:0000256" key="1">
    <source>
        <dbReference type="ARBA" id="ARBA00004141"/>
    </source>
</evidence>
<feature type="region of interest" description="Disordered" evidence="6">
    <location>
        <begin position="306"/>
        <end position="332"/>
    </location>
</feature>
<dbReference type="RefSeq" id="XP_657775.1">
    <property type="nucleotide sequence ID" value="XM_652683.1"/>
</dbReference>
<dbReference type="GO" id="GO:0016020">
    <property type="term" value="C:membrane"/>
    <property type="evidence" value="ECO:0007669"/>
    <property type="project" value="UniProtKB-SubCell"/>
</dbReference>
<dbReference type="Pfam" id="PF20684">
    <property type="entry name" value="Fung_rhodopsin"/>
    <property type="match status" value="1"/>
</dbReference>
<feature type="transmembrane region" description="Helical" evidence="7">
    <location>
        <begin position="90"/>
        <end position="113"/>
    </location>
</feature>
<evidence type="ECO:0000256" key="6">
    <source>
        <dbReference type="SAM" id="MobiDB-lite"/>
    </source>
</evidence>
<evidence type="ECO:0000256" key="3">
    <source>
        <dbReference type="ARBA" id="ARBA00022989"/>
    </source>
</evidence>
<comment type="subcellular location">
    <subcellularLocation>
        <location evidence="1">Membrane</location>
        <topology evidence="1">Multi-pass membrane protein</topology>
    </subcellularLocation>
</comment>
<feature type="transmembrane region" description="Helical" evidence="7">
    <location>
        <begin position="44"/>
        <end position="70"/>
    </location>
</feature>
<evidence type="ECO:0000313" key="9">
    <source>
        <dbReference type="EMBL" id="CBF90047.1"/>
    </source>
</evidence>
<gene>
    <name evidence="9" type="ORF">ANIA_00171</name>
</gene>
<keyword evidence="2 7" id="KW-0812">Transmembrane</keyword>
<evidence type="ECO:0000313" key="10">
    <source>
        <dbReference type="Proteomes" id="UP000000560"/>
    </source>
</evidence>
<feature type="transmembrane region" description="Helical" evidence="7">
    <location>
        <begin position="260"/>
        <end position="281"/>
    </location>
</feature>
<dbReference type="OMA" id="IIFQCAP"/>
<accession>Q5BH09</accession>
<proteinExistence type="inferred from homology"/>
<reference evidence="10" key="2">
    <citation type="journal article" date="2009" name="Fungal Genet. Biol.">
        <title>The 2008 update of the Aspergillus nidulans genome annotation: a community effort.</title>
        <authorList>
            <person name="Wortman J.R."/>
            <person name="Gilsenan J.M."/>
            <person name="Joardar V."/>
            <person name="Deegan J."/>
            <person name="Clutterbuck J."/>
            <person name="Andersen M.R."/>
            <person name="Archer D."/>
            <person name="Bencina M."/>
            <person name="Braus G."/>
            <person name="Coutinho P."/>
            <person name="von Dohren H."/>
            <person name="Doonan J."/>
            <person name="Driessen A.J."/>
            <person name="Durek P."/>
            <person name="Espeso E."/>
            <person name="Fekete E."/>
            <person name="Flipphi M."/>
            <person name="Estrada C.G."/>
            <person name="Geysens S."/>
            <person name="Goldman G."/>
            <person name="de Groot P.W."/>
            <person name="Hansen K."/>
            <person name="Harris S.D."/>
            <person name="Heinekamp T."/>
            <person name="Helmstaedt K."/>
            <person name="Henrissat B."/>
            <person name="Hofmann G."/>
            <person name="Homan T."/>
            <person name="Horio T."/>
            <person name="Horiuchi H."/>
            <person name="James S."/>
            <person name="Jones M."/>
            <person name="Karaffa L."/>
            <person name="Karanyi Z."/>
            <person name="Kato M."/>
            <person name="Keller N."/>
            <person name="Kelly D.E."/>
            <person name="Kiel J.A."/>
            <person name="Kim J.M."/>
            <person name="van der Klei I.J."/>
            <person name="Klis F.M."/>
            <person name="Kovalchuk A."/>
            <person name="Krasevec N."/>
            <person name="Kubicek C.P."/>
            <person name="Liu B."/>
            <person name="Maccabe A."/>
            <person name="Meyer V."/>
            <person name="Mirabito P."/>
            <person name="Miskei M."/>
            <person name="Mos M."/>
            <person name="Mullins J."/>
            <person name="Nelson D.R."/>
            <person name="Nielsen J."/>
            <person name="Oakley B.R."/>
            <person name="Osmani S.A."/>
            <person name="Pakula T."/>
            <person name="Paszewski A."/>
            <person name="Paulsen I."/>
            <person name="Pilsyk S."/>
            <person name="Pocsi I."/>
            <person name="Punt P.J."/>
            <person name="Ram A.F."/>
            <person name="Ren Q."/>
            <person name="Robellet X."/>
            <person name="Robson G."/>
            <person name="Seiboth B."/>
            <person name="van Solingen P."/>
            <person name="Specht T."/>
            <person name="Sun J."/>
            <person name="Taheri-Talesh N."/>
            <person name="Takeshita N."/>
            <person name="Ussery D."/>
            <person name="vanKuyk P.A."/>
            <person name="Visser H."/>
            <person name="van de Vondervoort P.J."/>
            <person name="de Vries R.P."/>
            <person name="Walton J."/>
            <person name="Xiang X."/>
            <person name="Xiong Y."/>
            <person name="Zeng A.P."/>
            <person name="Brandt B.W."/>
            <person name="Cornell M.J."/>
            <person name="van den Hondel C.A."/>
            <person name="Visser J."/>
            <person name="Oliver S.G."/>
            <person name="Turner G."/>
        </authorList>
    </citation>
    <scope>GENOME REANNOTATION</scope>
    <source>
        <strain evidence="10">FGSC A4 / ATCC 38163 / CBS 112.46 / NRRL 194 / M139</strain>
    </source>
</reference>
<evidence type="ECO:0000256" key="4">
    <source>
        <dbReference type="ARBA" id="ARBA00023136"/>
    </source>
</evidence>
<sequence length="385" mass="42428">MAITGDNSPNVAGSVIMLTVLAFVTYGLRAYCRITRRSWSTEDWIMTAALVPFCVLVAGCVGGAFNGIGVHASRLSEPGNEKYQAEGQKFFLIFEVGYCAAIIPIKLSISWMLIRVAEGRKKYVYIQYVVIALFSTMNIIALIFILTNCIPVEAAWDTSLLENGGHCQPAHVLADAYYACTAVNIVTDWVTAIMFVPNTIPELQNCRLTPARPIPLLWNVQLDKRSKMAVIGLMSLGVFASLSACVRLKYTVNLTNQDNYLFAIADVVIWGFAENAIGMIVGNIATLRPLFHQFFDRTFRRTGYTSSRSRSRFPSNYELSQHGGKSDPGNAYLSTVTEVHGAPGRGRQDSQLSDDDSQKMIIHGAAARGHNDIMVSRQVNVTYDA</sequence>
<comment type="similarity">
    <text evidence="5">Belongs to the SAT4 family.</text>
</comment>
<keyword evidence="4 7" id="KW-0472">Membrane</keyword>
<evidence type="ECO:0000256" key="5">
    <source>
        <dbReference type="ARBA" id="ARBA00038359"/>
    </source>
</evidence>
<dbReference type="KEGG" id="ani:ANIA_00171"/>